<feature type="transmembrane region" description="Helical" evidence="5">
    <location>
        <begin position="68"/>
        <end position="85"/>
    </location>
</feature>
<dbReference type="AlphaFoldDB" id="A0A369B316"/>
<feature type="transmembrane region" description="Helical" evidence="5">
    <location>
        <begin position="25"/>
        <end position="47"/>
    </location>
</feature>
<dbReference type="Gene3D" id="2.30.30.60">
    <property type="match status" value="1"/>
</dbReference>
<evidence type="ECO:0000313" key="8">
    <source>
        <dbReference type="Proteomes" id="UP000288197"/>
    </source>
</evidence>
<sequence>MNQYVEDLQNSILGNLNKAVDNRNLYYNNLTKTIVVLIFFVLLFMLCKKGLNRMNLDPNKQRRIHRRIKNTLLTLCLILISIIWINALNSLVIILILLALFATVLIRSTLDNIIGWYFIRKRHYFKLNQRIEIGDKIGKVVGVNFFYFEIAEIKNWLTSESFTGRIIKIPNKEILDNEVFNYNYLNQMVRQEISFIIRHDSNYHDAKEIVEETLHTYYENEIYSMNDGELYEKLNIPSEPSFHLDIAESGLVLSCQFLVDFHKVSAVKTKLNETILEAFNTHPEIEFAVLEIKQVN</sequence>
<name>A0A369B316_9ENTE</name>
<dbReference type="PANTHER" id="PTHR30221:SF1">
    <property type="entry name" value="SMALL-CONDUCTANCE MECHANOSENSITIVE CHANNEL"/>
    <property type="match status" value="1"/>
</dbReference>
<dbReference type="GeneID" id="63145160"/>
<evidence type="ECO:0000259" key="6">
    <source>
        <dbReference type="Pfam" id="PF00924"/>
    </source>
</evidence>
<evidence type="ECO:0000256" key="3">
    <source>
        <dbReference type="ARBA" id="ARBA00022989"/>
    </source>
</evidence>
<keyword evidence="4 5" id="KW-0472">Membrane</keyword>
<organism evidence="7 8">
    <name type="scientific">Vagococcus fluvialis</name>
    <dbReference type="NCBI Taxonomy" id="2738"/>
    <lineage>
        <taxon>Bacteria</taxon>
        <taxon>Bacillati</taxon>
        <taxon>Bacillota</taxon>
        <taxon>Bacilli</taxon>
        <taxon>Lactobacillales</taxon>
        <taxon>Enterococcaceae</taxon>
        <taxon>Vagococcus</taxon>
    </lineage>
</organism>
<protein>
    <recommendedName>
        <fullName evidence="6">Mechanosensitive ion channel MscS domain-containing protein</fullName>
    </recommendedName>
</protein>
<gene>
    <name evidence="7" type="ORF">CBF32_02605</name>
</gene>
<dbReference type="InterPro" id="IPR006685">
    <property type="entry name" value="MscS_channel_2nd"/>
</dbReference>
<dbReference type="GO" id="GO:0016020">
    <property type="term" value="C:membrane"/>
    <property type="evidence" value="ECO:0007669"/>
    <property type="project" value="UniProtKB-SubCell"/>
</dbReference>
<dbReference type="Proteomes" id="UP000288197">
    <property type="component" value="Unassembled WGS sequence"/>
</dbReference>
<keyword evidence="2 5" id="KW-0812">Transmembrane</keyword>
<dbReference type="PANTHER" id="PTHR30221">
    <property type="entry name" value="SMALL-CONDUCTANCE MECHANOSENSITIVE CHANNEL"/>
    <property type="match status" value="1"/>
</dbReference>
<evidence type="ECO:0000256" key="4">
    <source>
        <dbReference type="ARBA" id="ARBA00023136"/>
    </source>
</evidence>
<evidence type="ECO:0000256" key="5">
    <source>
        <dbReference type="SAM" id="Phobius"/>
    </source>
</evidence>
<comment type="subcellular location">
    <subcellularLocation>
        <location evidence="1">Membrane</location>
    </subcellularLocation>
</comment>
<dbReference type="InterPro" id="IPR045275">
    <property type="entry name" value="MscS_archaea/bacteria_type"/>
</dbReference>
<proteinExistence type="predicted"/>
<comment type="caution">
    <text evidence="7">The sequence shown here is derived from an EMBL/GenBank/DDBJ whole genome shotgun (WGS) entry which is preliminary data.</text>
</comment>
<accession>A0A369B316</accession>
<dbReference type="EMBL" id="NGJX01000002">
    <property type="protein sequence ID" value="RSU04286.1"/>
    <property type="molecule type" value="Genomic_DNA"/>
</dbReference>
<evidence type="ECO:0000256" key="2">
    <source>
        <dbReference type="ARBA" id="ARBA00022692"/>
    </source>
</evidence>
<feature type="domain" description="Mechanosensitive ion channel MscS" evidence="6">
    <location>
        <begin position="109"/>
        <end position="183"/>
    </location>
</feature>
<keyword evidence="3 5" id="KW-1133">Transmembrane helix</keyword>
<dbReference type="InterPro" id="IPR010920">
    <property type="entry name" value="LSM_dom_sf"/>
</dbReference>
<reference evidence="7 8" key="1">
    <citation type="submission" date="2017-05" db="EMBL/GenBank/DDBJ databases">
        <title>Vagococcus spp. assemblies.</title>
        <authorList>
            <person name="Gulvik C.A."/>
        </authorList>
    </citation>
    <scope>NUCLEOTIDE SEQUENCE [LARGE SCALE GENOMIC DNA]</scope>
    <source>
        <strain evidence="7 8">NCFB 2497</strain>
    </source>
</reference>
<dbReference type="Pfam" id="PF00924">
    <property type="entry name" value="MS_channel_2nd"/>
    <property type="match status" value="1"/>
</dbReference>
<keyword evidence="8" id="KW-1185">Reference proteome</keyword>
<dbReference type="SUPFAM" id="SSF50182">
    <property type="entry name" value="Sm-like ribonucleoproteins"/>
    <property type="match status" value="1"/>
</dbReference>
<dbReference type="OrthoDB" id="9809206at2"/>
<feature type="transmembrane region" description="Helical" evidence="5">
    <location>
        <begin position="91"/>
        <end position="119"/>
    </location>
</feature>
<dbReference type="GO" id="GO:0008381">
    <property type="term" value="F:mechanosensitive monoatomic ion channel activity"/>
    <property type="evidence" value="ECO:0007669"/>
    <property type="project" value="InterPro"/>
</dbReference>
<dbReference type="InterPro" id="IPR023408">
    <property type="entry name" value="MscS_beta-dom_sf"/>
</dbReference>
<evidence type="ECO:0000313" key="7">
    <source>
        <dbReference type="EMBL" id="RSU04286.1"/>
    </source>
</evidence>
<evidence type="ECO:0000256" key="1">
    <source>
        <dbReference type="ARBA" id="ARBA00004370"/>
    </source>
</evidence>
<dbReference type="RefSeq" id="WP_114288497.1">
    <property type="nucleotide sequence ID" value="NZ_CP081461.1"/>
</dbReference>